<name>A0A1E4TEJ7_9ASCO</name>
<gene>
    <name evidence="2" type="ORF">CANCADRAFT_1907</name>
</gene>
<dbReference type="OrthoDB" id="5801062at2759"/>
<feature type="compositionally biased region" description="Basic and acidic residues" evidence="1">
    <location>
        <begin position="225"/>
        <end position="239"/>
    </location>
</feature>
<sequence>MPAARHKSVRKPTGLSNLELYESISQYTDAVNALINENSSLYSEIADVKHTNSNLMKEMTTLRQSLSSQAAAIAKLQAMRTKDIKTLQNWRDRFEQIQSQVNKRRKKAADLDATFHDKENTIPATPQKRTQVGSLDLDDHIALPKNTKAVRCLSDITNCSTTPISVDLPPHPKGKQWDYNDFYYDSEQCEKCLQSDNKKRCRHSIRYIPPASPEGLWRTGFANSQEKREDSVKTEHTKRMELKRRYEQAIKPNGAYRFSDKDVEAKLTRTDVTPI</sequence>
<dbReference type="Gene3D" id="1.20.1270.60">
    <property type="entry name" value="Arfaptin homology (AH) domain/BAR domain"/>
    <property type="match status" value="1"/>
</dbReference>
<accession>A0A1E4TEJ7</accession>
<dbReference type="InterPro" id="IPR027267">
    <property type="entry name" value="AH/BAR_dom_sf"/>
</dbReference>
<reference evidence="3" key="1">
    <citation type="submission" date="2016-02" db="EMBL/GenBank/DDBJ databases">
        <title>Comparative genomics of biotechnologically important yeasts.</title>
        <authorList>
            <consortium name="DOE Joint Genome Institute"/>
            <person name="Riley R."/>
            <person name="Haridas S."/>
            <person name="Wolfe K.H."/>
            <person name="Lopes M.R."/>
            <person name="Hittinger C.T."/>
            <person name="Goker M."/>
            <person name="Salamov A."/>
            <person name="Wisecaver J."/>
            <person name="Long T.M."/>
            <person name="Aerts A.L."/>
            <person name="Barry K."/>
            <person name="Choi C."/>
            <person name="Clum A."/>
            <person name="Coughlan A.Y."/>
            <person name="Deshpande S."/>
            <person name="Douglass A.P."/>
            <person name="Hanson S.J."/>
            <person name="Klenk H.-P."/>
            <person name="Labutti K."/>
            <person name="Lapidus A."/>
            <person name="Lindquist E."/>
            <person name="Lipzen A."/>
            <person name="Meier-Kolthoff J.P."/>
            <person name="Ohm R.A."/>
            <person name="Otillar R.P."/>
            <person name="Pangilinan J."/>
            <person name="Peng Y."/>
            <person name="Rokas A."/>
            <person name="Rosa C.A."/>
            <person name="Scheuner C."/>
            <person name="Sibirny A.A."/>
            <person name="Slot J.C."/>
            <person name="Stielow J.B."/>
            <person name="Sun H."/>
            <person name="Kurtzman C.P."/>
            <person name="Blackwell M."/>
            <person name="Jeffries T.W."/>
            <person name="Grigoriev I.V."/>
        </authorList>
    </citation>
    <scope>NUCLEOTIDE SEQUENCE [LARGE SCALE GENOMIC DNA]</scope>
    <source>
        <strain evidence="3">NRRL Y-17796</strain>
    </source>
</reference>
<dbReference type="EMBL" id="KV453842">
    <property type="protein sequence ID" value="ODV90175.1"/>
    <property type="molecule type" value="Genomic_DNA"/>
</dbReference>
<organism evidence="2 3">
    <name type="scientific">Tortispora caseinolytica NRRL Y-17796</name>
    <dbReference type="NCBI Taxonomy" id="767744"/>
    <lineage>
        <taxon>Eukaryota</taxon>
        <taxon>Fungi</taxon>
        <taxon>Dikarya</taxon>
        <taxon>Ascomycota</taxon>
        <taxon>Saccharomycotina</taxon>
        <taxon>Trigonopsidomycetes</taxon>
        <taxon>Trigonopsidales</taxon>
        <taxon>Trigonopsidaceae</taxon>
        <taxon>Tortispora</taxon>
    </lineage>
</organism>
<dbReference type="Proteomes" id="UP000095023">
    <property type="component" value="Unassembled WGS sequence"/>
</dbReference>
<evidence type="ECO:0000313" key="3">
    <source>
        <dbReference type="Proteomes" id="UP000095023"/>
    </source>
</evidence>
<dbReference type="SUPFAM" id="SSF103657">
    <property type="entry name" value="BAR/IMD domain-like"/>
    <property type="match status" value="1"/>
</dbReference>
<evidence type="ECO:0000256" key="1">
    <source>
        <dbReference type="SAM" id="MobiDB-lite"/>
    </source>
</evidence>
<protein>
    <recommendedName>
        <fullName evidence="4">DNA endonuclease activator Ctp1 C-terminal domain-containing protein</fullName>
    </recommendedName>
</protein>
<evidence type="ECO:0008006" key="4">
    <source>
        <dbReference type="Google" id="ProtNLM"/>
    </source>
</evidence>
<dbReference type="AlphaFoldDB" id="A0A1E4TEJ7"/>
<feature type="region of interest" description="Disordered" evidence="1">
    <location>
        <begin position="216"/>
        <end position="239"/>
    </location>
</feature>
<evidence type="ECO:0000313" key="2">
    <source>
        <dbReference type="EMBL" id="ODV90175.1"/>
    </source>
</evidence>
<keyword evidence="3" id="KW-1185">Reference proteome</keyword>
<proteinExistence type="predicted"/>